<evidence type="ECO:0000313" key="6">
    <source>
        <dbReference type="Proteomes" id="UP000620104"/>
    </source>
</evidence>
<dbReference type="PANTHER" id="PTHR14430">
    <property type="entry name" value="RABIN3-RELATED"/>
    <property type="match status" value="1"/>
</dbReference>
<dbReference type="PANTHER" id="PTHR14430:SF0">
    <property type="entry name" value="SEC2P DOMAIN-CONTAINING PROTEIN"/>
    <property type="match status" value="1"/>
</dbReference>
<dbReference type="SUPFAM" id="SSF144284">
    <property type="entry name" value="Sec2 N-terminal region"/>
    <property type="match status" value="1"/>
</dbReference>
<feature type="region of interest" description="Disordered" evidence="3">
    <location>
        <begin position="486"/>
        <end position="509"/>
    </location>
</feature>
<evidence type="ECO:0000256" key="2">
    <source>
        <dbReference type="SAM" id="Coils"/>
    </source>
</evidence>
<evidence type="ECO:0000313" key="5">
    <source>
        <dbReference type="EMBL" id="GHJ89218.1"/>
    </source>
</evidence>
<feature type="domain" description="GDP/GTP exchange factor Sec2 N-terminal" evidence="4">
    <location>
        <begin position="529"/>
        <end position="598"/>
    </location>
</feature>
<dbReference type="Proteomes" id="UP000620104">
    <property type="component" value="Unassembled WGS sequence"/>
</dbReference>
<evidence type="ECO:0000256" key="1">
    <source>
        <dbReference type="ARBA" id="ARBA00023054"/>
    </source>
</evidence>
<feature type="compositionally biased region" description="Polar residues" evidence="3">
    <location>
        <begin position="620"/>
        <end position="645"/>
    </location>
</feature>
<keyword evidence="1 2" id="KW-0175">Coiled coil</keyword>
<accession>A0A8H3TY51</accession>
<gene>
    <name evidence="5" type="ORF">NliqN6_5620</name>
</gene>
<feature type="region of interest" description="Disordered" evidence="3">
    <location>
        <begin position="97"/>
        <end position="185"/>
    </location>
</feature>
<keyword evidence="6" id="KW-1185">Reference proteome</keyword>
<dbReference type="InterPro" id="IPR009449">
    <property type="entry name" value="Sec2_N"/>
</dbReference>
<feature type="compositionally biased region" description="Polar residues" evidence="3">
    <location>
        <begin position="382"/>
        <end position="393"/>
    </location>
</feature>
<sequence length="702" mass="74631">MKKSSSPDDPLNVLNATRLNQANSGSVREFGSRKVAAGSSTLHDAIDVDASCQDEQPIHYRDAPSAERVSDKDLAIPLASVSSMSAAVMVGRTADAPREPLSRTCPTCKQPIPNTSTHEETDRKHAGSSPESLPSIPLLPSINENAVPPSAPQTSQLKVDTSVSEKASSQVPSPHTVGEGNAKARARGWSMVDEDAEKAQRELTWKRYREMAQNLPALDGSVEEGDQKTNPVEILKDTLFKVLEEAEQLSNKHYSLQHNEKELEMNLKIARSNLQLAEMNSEMLEEALRRGGEGFAGRMAPLPTQNSSNKTSIDTTRTENSRPPTPSMAAPGRMSSDTATKSMGGYRSTSMTMPFSGGGSAAAAMIPPTIVRRRSSEGGPSAGSNAQKTSSGPSAVIPAAGRPSMERANTVGAGAMPPPSISAGSGIGSFFRKNIDKRSSGLMKDLGLQNLKIPDMSNLQNLPIPSPSAGARAEFFSSLGMSNAGASSSSPNLANGNGPSPISRSPLQSRPYRGGWYDAAADMGGASDVEIQKLRASLVATNRSVTTLKDELGAMKKAKAELEAELETLSQALFEEANKMVADERKKRAEKEDEAREAIEEREALRKLVKLMEAEKAGRSATQPDAVTDSSEQDSSTLRSESDASAVSEDTRQVPGGFPSSADSAVWLDANAPLATAPRPLQASAETLDDLMKRMEADFGKL</sequence>
<dbReference type="GO" id="GO:0005085">
    <property type="term" value="F:guanyl-nucleotide exchange factor activity"/>
    <property type="evidence" value="ECO:0007669"/>
    <property type="project" value="InterPro"/>
</dbReference>
<feature type="coiled-coil region" evidence="2">
    <location>
        <begin position="545"/>
        <end position="615"/>
    </location>
</feature>
<feature type="region of interest" description="Disordered" evidence="3">
    <location>
        <begin position="294"/>
        <end position="342"/>
    </location>
</feature>
<feature type="region of interest" description="Disordered" evidence="3">
    <location>
        <begin position="373"/>
        <end position="396"/>
    </location>
</feature>
<evidence type="ECO:0000259" key="4">
    <source>
        <dbReference type="Pfam" id="PF06428"/>
    </source>
</evidence>
<dbReference type="GO" id="GO:0070319">
    <property type="term" value="C:Golgi to plasma membrane transport vesicle"/>
    <property type="evidence" value="ECO:0007669"/>
    <property type="project" value="TreeGrafter"/>
</dbReference>
<feature type="compositionally biased region" description="Polar residues" evidence="3">
    <location>
        <begin position="303"/>
        <end position="315"/>
    </location>
</feature>
<dbReference type="InterPro" id="IPR040351">
    <property type="entry name" value="RAB3IL/RAB3IP/Sec2"/>
</dbReference>
<feature type="compositionally biased region" description="Low complexity" evidence="3">
    <location>
        <begin position="128"/>
        <end position="142"/>
    </location>
</feature>
<name>A0A8H3TY51_9TREE</name>
<dbReference type="GO" id="GO:0051286">
    <property type="term" value="C:cell tip"/>
    <property type="evidence" value="ECO:0007669"/>
    <property type="project" value="TreeGrafter"/>
</dbReference>
<feature type="compositionally biased region" description="Polar residues" evidence="3">
    <location>
        <begin position="152"/>
        <end position="173"/>
    </location>
</feature>
<feature type="compositionally biased region" description="Polar residues" evidence="3">
    <location>
        <begin position="14"/>
        <end position="26"/>
    </location>
</feature>
<dbReference type="GO" id="GO:0006887">
    <property type="term" value="P:exocytosis"/>
    <property type="evidence" value="ECO:0007669"/>
    <property type="project" value="TreeGrafter"/>
</dbReference>
<proteinExistence type="predicted"/>
<comment type="caution">
    <text evidence="5">The sequence shown here is derived from an EMBL/GenBank/DDBJ whole genome shotgun (WGS) entry which is preliminary data.</text>
</comment>
<protein>
    <recommendedName>
        <fullName evidence="4">GDP/GTP exchange factor Sec2 N-terminal domain-containing protein</fullName>
    </recommendedName>
</protein>
<reference evidence="5" key="1">
    <citation type="submission" date="2020-07" db="EMBL/GenBank/DDBJ databases">
        <title>Draft Genome Sequence of a Deep-Sea Yeast, Naganishia (Cryptococcus) liquefaciens strain N6.</title>
        <authorList>
            <person name="Han Y.W."/>
            <person name="Kajitani R."/>
            <person name="Morimoto H."/>
            <person name="Parhat M."/>
            <person name="Tsubouchi H."/>
            <person name="Bakenova O."/>
            <person name="Ogata M."/>
            <person name="Argunhan B."/>
            <person name="Aoki R."/>
            <person name="Kajiwara S."/>
            <person name="Itoh T."/>
            <person name="Iwasaki H."/>
        </authorList>
    </citation>
    <scope>NUCLEOTIDE SEQUENCE</scope>
    <source>
        <strain evidence="5">N6</strain>
    </source>
</reference>
<dbReference type="EMBL" id="BLZA01000040">
    <property type="protein sequence ID" value="GHJ89218.1"/>
    <property type="molecule type" value="Genomic_DNA"/>
</dbReference>
<feature type="region of interest" description="Disordered" evidence="3">
    <location>
        <begin position="1"/>
        <end position="31"/>
    </location>
</feature>
<feature type="compositionally biased region" description="Polar residues" evidence="3">
    <location>
        <begin position="104"/>
        <end position="116"/>
    </location>
</feature>
<dbReference type="Pfam" id="PF06428">
    <property type="entry name" value="Sec2p"/>
    <property type="match status" value="1"/>
</dbReference>
<dbReference type="Gene3D" id="6.10.140.910">
    <property type="match status" value="1"/>
</dbReference>
<feature type="compositionally biased region" description="Polar residues" evidence="3">
    <location>
        <begin position="486"/>
        <end position="508"/>
    </location>
</feature>
<feature type="region of interest" description="Disordered" evidence="3">
    <location>
        <begin position="615"/>
        <end position="664"/>
    </location>
</feature>
<evidence type="ECO:0000256" key="3">
    <source>
        <dbReference type="SAM" id="MobiDB-lite"/>
    </source>
</evidence>
<dbReference type="OrthoDB" id="5560525at2759"/>
<organism evidence="5 6">
    <name type="scientific">Naganishia liquefaciens</name>
    <dbReference type="NCBI Taxonomy" id="104408"/>
    <lineage>
        <taxon>Eukaryota</taxon>
        <taxon>Fungi</taxon>
        <taxon>Dikarya</taxon>
        <taxon>Basidiomycota</taxon>
        <taxon>Agaricomycotina</taxon>
        <taxon>Tremellomycetes</taxon>
        <taxon>Filobasidiales</taxon>
        <taxon>Filobasidiaceae</taxon>
        <taxon>Naganishia</taxon>
    </lineage>
</organism>
<dbReference type="AlphaFoldDB" id="A0A8H3TY51"/>
<feature type="coiled-coil region" evidence="2">
    <location>
        <begin position="232"/>
        <end position="287"/>
    </location>
</feature>